<dbReference type="Proteomes" id="UP000814176">
    <property type="component" value="Unassembled WGS sequence"/>
</dbReference>
<dbReference type="PANTHER" id="PTHR11177">
    <property type="entry name" value="CHITINASE"/>
    <property type="match status" value="1"/>
</dbReference>
<dbReference type="InterPro" id="IPR001683">
    <property type="entry name" value="PX_dom"/>
</dbReference>
<dbReference type="RefSeq" id="XP_047776552.1">
    <property type="nucleotide sequence ID" value="XM_047916780.1"/>
</dbReference>
<proteinExistence type="inferred from homology"/>
<evidence type="ECO:0000313" key="12">
    <source>
        <dbReference type="EMBL" id="KAH9833836.1"/>
    </source>
</evidence>
<evidence type="ECO:0000313" key="13">
    <source>
        <dbReference type="Proteomes" id="UP000814176"/>
    </source>
</evidence>
<dbReference type="SMART" id="SM00312">
    <property type="entry name" value="PX"/>
    <property type="match status" value="1"/>
</dbReference>
<feature type="compositionally biased region" description="Basic and acidic residues" evidence="9">
    <location>
        <begin position="468"/>
        <end position="482"/>
    </location>
</feature>
<dbReference type="GO" id="GO:0016787">
    <property type="term" value="F:hydrolase activity"/>
    <property type="evidence" value="ECO:0007669"/>
    <property type="project" value="UniProtKB-KW"/>
</dbReference>
<dbReference type="InterPro" id="IPR050314">
    <property type="entry name" value="Glycosyl_Hydrlase_18"/>
</dbReference>
<feature type="compositionally biased region" description="Low complexity" evidence="9">
    <location>
        <begin position="410"/>
        <end position="423"/>
    </location>
</feature>
<dbReference type="InterPro" id="IPR001579">
    <property type="entry name" value="Glyco_hydro_18_chit_AS"/>
</dbReference>
<evidence type="ECO:0000256" key="3">
    <source>
        <dbReference type="ARBA" id="ARBA00023024"/>
    </source>
</evidence>
<name>A0ABQ8K948_9APHY</name>
<dbReference type="EMBL" id="JADCUA010000017">
    <property type="protein sequence ID" value="KAH9833836.1"/>
    <property type="molecule type" value="Genomic_DNA"/>
</dbReference>
<dbReference type="PROSITE" id="PS01095">
    <property type="entry name" value="GH18_1"/>
    <property type="match status" value="1"/>
</dbReference>
<evidence type="ECO:0000256" key="5">
    <source>
        <dbReference type="ARBA" id="ARBA00023295"/>
    </source>
</evidence>
<dbReference type="Pfam" id="PF00704">
    <property type="entry name" value="Glyco_hydro_18"/>
    <property type="match status" value="1"/>
</dbReference>
<evidence type="ECO:0000256" key="7">
    <source>
        <dbReference type="RuleBase" id="RU000489"/>
    </source>
</evidence>
<feature type="domain" description="GH18" evidence="11">
    <location>
        <begin position="151"/>
        <end position="588"/>
    </location>
</feature>
<comment type="caution">
    <text evidence="12">The sequence shown here is derived from an EMBL/GenBank/DDBJ whole genome shotgun (WGS) entry which is preliminary data.</text>
</comment>
<dbReference type="GeneID" id="71997512"/>
<keyword evidence="13" id="KW-1185">Reference proteome</keyword>
<dbReference type="InterPro" id="IPR036871">
    <property type="entry name" value="PX_dom_sf"/>
</dbReference>
<dbReference type="SUPFAM" id="SSF51445">
    <property type="entry name" value="(Trans)glycosidases"/>
    <property type="match status" value="1"/>
</dbReference>
<keyword evidence="4" id="KW-0119">Carbohydrate metabolism</keyword>
<evidence type="ECO:0000256" key="4">
    <source>
        <dbReference type="ARBA" id="ARBA00023277"/>
    </source>
</evidence>
<evidence type="ECO:0000259" key="10">
    <source>
        <dbReference type="PROSITE" id="PS50195"/>
    </source>
</evidence>
<accession>A0ABQ8K948</accession>
<evidence type="ECO:0000256" key="6">
    <source>
        <dbReference type="ARBA" id="ARBA00023326"/>
    </source>
</evidence>
<keyword evidence="3" id="KW-0146">Chitin degradation</keyword>
<comment type="catalytic activity">
    <reaction evidence="1">
        <text>Random endo-hydrolysis of N-acetyl-beta-D-glucosaminide (1-&gt;4)-beta-linkages in chitin and chitodextrins.</text>
        <dbReference type="EC" id="3.2.1.14"/>
    </reaction>
</comment>
<dbReference type="Pfam" id="PF00787">
    <property type="entry name" value="PX"/>
    <property type="match status" value="1"/>
</dbReference>
<keyword evidence="6" id="KW-0624">Polysaccharide degradation</keyword>
<dbReference type="InterPro" id="IPR001223">
    <property type="entry name" value="Glyco_hydro18_cat"/>
</dbReference>
<evidence type="ECO:0000256" key="8">
    <source>
        <dbReference type="RuleBase" id="RU004453"/>
    </source>
</evidence>
<dbReference type="PANTHER" id="PTHR11177:SF392">
    <property type="entry name" value="HAP41P"/>
    <property type="match status" value="1"/>
</dbReference>
<dbReference type="InterPro" id="IPR011583">
    <property type="entry name" value="Chitinase_II/V-like_cat"/>
</dbReference>
<evidence type="ECO:0000256" key="1">
    <source>
        <dbReference type="ARBA" id="ARBA00000822"/>
    </source>
</evidence>
<sequence length="588" mass="62514">MAVTRASITKHTTASSPRPHILYIVEVVHDDDTKTEVPRRYSEFVDLHTSLGGPQTLPPKRILVTSFIPSAWADDKLIAERKEGLSAYLSKLLESPAYASSPALLNFLGSTPSIATTTSDFNLEDALPSTLSRNTALHAMKELERAQSTTPIAAGYYPDWATGTIAPQNVDFSKFDVLLFAFATPNSSNGLNWDSGATSTLQTLVSSAHNSGYDTKVVLSIGGWSGGYWFSQVMNSSNNAAFVQTCVDAVNTYNLDGIDIDWEYPNETGAGNLHSSDDAANLLTFFTSLRSALGSSKIISAAVTDLPWIGSDGNPLTDVSAYAQQMTYANIMNYDVFGSSTTSPGPNAPLGNLCGNSTTPQYSAEAAFSQWTGAGFPAGQLVLGLPLYGYVSQSSTTTLTDFKRPEADKSSANASKDAGASAGPELRAYRQRVLGLAGKQADACPIPAKAGSAGAPPNFLKGAHPRAKQGEQGKGDVERAQDAGDLSSYWGQQIAFNQIVALGALQESSGGTFTQANGYTEGWDNCSDTPYLYDTARTTVVAYDDTYSLGDKASYAKSAGMAGCFTWSLDQDYNYVLQDVIRSNLGLS</sequence>
<dbReference type="PROSITE" id="PS50195">
    <property type="entry name" value="PX"/>
    <property type="match status" value="1"/>
</dbReference>
<dbReference type="Gene3D" id="3.30.1520.10">
    <property type="entry name" value="Phox-like domain"/>
    <property type="match status" value="1"/>
</dbReference>
<dbReference type="PROSITE" id="PS51910">
    <property type="entry name" value="GH18_2"/>
    <property type="match status" value="1"/>
</dbReference>
<reference evidence="12 13" key="1">
    <citation type="journal article" date="2021" name="Environ. Microbiol.">
        <title>Gene family expansions and transcriptome signatures uncover fungal adaptations to wood decay.</title>
        <authorList>
            <person name="Hage H."/>
            <person name="Miyauchi S."/>
            <person name="Viragh M."/>
            <person name="Drula E."/>
            <person name="Min B."/>
            <person name="Chaduli D."/>
            <person name="Navarro D."/>
            <person name="Favel A."/>
            <person name="Norest M."/>
            <person name="Lesage-Meessen L."/>
            <person name="Balint B."/>
            <person name="Merenyi Z."/>
            <person name="de Eugenio L."/>
            <person name="Morin E."/>
            <person name="Martinez A.T."/>
            <person name="Baldrian P."/>
            <person name="Stursova M."/>
            <person name="Martinez M.J."/>
            <person name="Novotny C."/>
            <person name="Magnuson J.K."/>
            <person name="Spatafora J.W."/>
            <person name="Maurice S."/>
            <person name="Pangilinan J."/>
            <person name="Andreopoulos W."/>
            <person name="LaButti K."/>
            <person name="Hundley H."/>
            <person name="Na H."/>
            <person name="Kuo A."/>
            <person name="Barry K."/>
            <person name="Lipzen A."/>
            <person name="Henrissat B."/>
            <person name="Riley R."/>
            <person name="Ahrendt S."/>
            <person name="Nagy L.G."/>
            <person name="Grigoriev I.V."/>
            <person name="Martin F."/>
            <person name="Rosso M.N."/>
        </authorList>
    </citation>
    <scope>NUCLEOTIDE SEQUENCE [LARGE SCALE GENOMIC DNA]</scope>
    <source>
        <strain evidence="12 13">CIRM-BRFM 1785</strain>
    </source>
</reference>
<dbReference type="SUPFAM" id="SSF64268">
    <property type="entry name" value="PX domain"/>
    <property type="match status" value="1"/>
</dbReference>
<comment type="similarity">
    <text evidence="8">Belongs to the glycosyl hydrolase 18 family.</text>
</comment>
<evidence type="ECO:0000259" key="11">
    <source>
        <dbReference type="PROSITE" id="PS51910"/>
    </source>
</evidence>
<protein>
    <submittedName>
        <fullName evidence="12">Glycoside hydrolase family 18 protein</fullName>
    </submittedName>
</protein>
<organism evidence="12 13">
    <name type="scientific">Rhodofomes roseus</name>
    <dbReference type="NCBI Taxonomy" id="34475"/>
    <lineage>
        <taxon>Eukaryota</taxon>
        <taxon>Fungi</taxon>
        <taxon>Dikarya</taxon>
        <taxon>Basidiomycota</taxon>
        <taxon>Agaricomycotina</taxon>
        <taxon>Agaricomycetes</taxon>
        <taxon>Polyporales</taxon>
        <taxon>Rhodofomes</taxon>
    </lineage>
</organism>
<dbReference type="InterPro" id="IPR017853">
    <property type="entry name" value="GH"/>
</dbReference>
<keyword evidence="2 7" id="KW-0378">Hydrolase</keyword>
<evidence type="ECO:0000256" key="2">
    <source>
        <dbReference type="ARBA" id="ARBA00022801"/>
    </source>
</evidence>
<dbReference type="Gene3D" id="3.20.20.80">
    <property type="entry name" value="Glycosidases"/>
    <property type="match status" value="2"/>
</dbReference>
<dbReference type="SMART" id="SM00636">
    <property type="entry name" value="Glyco_18"/>
    <property type="match status" value="1"/>
</dbReference>
<evidence type="ECO:0000256" key="9">
    <source>
        <dbReference type="SAM" id="MobiDB-lite"/>
    </source>
</evidence>
<keyword evidence="5 7" id="KW-0326">Glycosidase</keyword>
<feature type="domain" description="PX" evidence="10">
    <location>
        <begin position="1"/>
        <end position="115"/>
    </location>
</feature>
<feature type="region of interest" description="Disordered" evidence="9">
    <location>
        <begin position="454"/>
        <end position="482"/>
    </location>
</feature>
<gene>
    <name evidence="12" type="ORF">C8Q71DRAFT_177592</name>
</gene>
<feature type="region of interest" description="Disordered" evidence="9">
    <location>
        <begin position="401"/>
        <end position="423"/>
    </location>
</feature>